<evidence type="ECO:0000313" key="2">
    <source>
        <dbReference type="Proteomes" id="UP000236291"/>
    </source>
</evidence>
<dbReference type="PANTHER" id="PTHR33390:SF1">
    <property type="entry name" value="STRESS UP-REGULATED NOD 19 PROTEIN"/>
    <property type="match status" value="1"/>
</dbReference>
<dbReference type="PANTHER" id="PTHR33390">
    <property type="entry name" value="STRESS UP-REGULATED NOD 19 PROTEIN"/>
    <property type="match status" value="1"/>
</dbReference>
<sequence length="198" mass="23009">MVRNNGICQENTIGQYFGLGSETRGTRTDIPDPFGIEIGNPEEVPEGFEEIWMINIHAIDTRGVEDKLGCSECRCDLYNVTVDEYWRDIRPDYKGGLLCCYDDTHCKLKEGFEGPKRSLYLKYTIKWVDWDDFIVPVKIYIIDVTDTLKLSNDPKGLNSYHDCQVNEIYLMIHVVGRRPYIHRVKASVTLEYKIEKRT</sequence>
<gene>
    <name evidence="1" type="ORF">L195_g034475</name>
</gene>
<organism evidence="1 2">
    <name type="scientific">Trifolium pratense</name>
    <name type="common">Red clover</name>
    <dbReference type="NCBI Taxonomy" id="57577"/>
    <lineage>
        <taxon>Eukaryota</taxon>
        <taxon>Viridiplantae</taxon>
        <taxon>Streptophyta</taxon>
        <taxon>Embryophyta</taxon>
        <taxon>Tracheophyta</taxon>
        <taxon>Spermatophyta</taxon>
        <taxon>Magnoliopsida</taxon>
        <taxon>eudicotyledons</taxon>
        <taxon>Gunneridae</taxon>
        <taxon>Pentapetalae</taxon>
        <taxon>rosids</taxon>
        <taxon>fabids</taxon>
        <taxon>Fabales</taxon>
        <taxon>Fabaceae</taxon>
        <taxon>Papilionoideae</taxon>
        <taxon>50 kb inversion clade</taxon>
        <taxon>NPAAA clade</taxon>
        <taxon>Hologalegina</taxon>
        <taxon>IRL clade</taxon>
        <taxon>Trifolieae</taxon>
        <taxon>Trifolium</taxon>
    </lineage>
</organism>
<reference evidence="1 2" key="1">
    <citation type="journal article" date="2014" name="Am. J. Bot.">
        <title>Genome assembly and annotation for red clover (Trifolium pratense; Fabaceae).</title>
        <authorList>
            <person name="Istvanek J."/>
            <person name="Jaros M."/>
            <person name="Krenek A."/>
            <person name="Repkova J."/>
        </authorList>
    </citation>
    <scope>NUCLEOTIDE SEQUENCE [LARGE SCALE GENOMIC DNA]</scope>
    <source>
        <strain evidence="2">cv. Tatra</strain>
        <tissue evidence="1">Young leaves</tissue>
    </source>
</reference>
<proteinExistence type="predicted"/>
<comment type="caution">
    <text evidence="1">The sequence shown here is derived from an EMBL/GenBank/DDBJ whole genome shotgun (WGS) entry which is preliminary data.</text>
</comment>
<dbReference type="AlphaFoldDB" id="A0A2K3LIZ3"/>
<reference evidence="1 2" key="2">
    <citation type="journal article" date="2017" name="Front. Plant Sci.">
        <title>Gene Classification and Mining of Molecular Markers Useful in Red Clover (Trifolium pratense) Breeding.</title>
        <authorList>
            <person name="Istvanek J."/>
            <person name="Dluhosova J."/>
            <person name="Dluhos P."/>
            <person name="Patkova L."/>
            <person name="Nedelnik J."/>
            <person name="Repkova J."/>
        </authorList>
    </citation>
    <scope>NUCLEOTIDE SEQUENCE [LARGE SCALE GENOMIC DNA]</scope>
    <source>
        <strain evidence="2">cv. Tatra</strain>
        <tissue evidence="1">Young leaves</tissue>
    </source>
</reference>
<name>A0A2K3LIZ3_TRIPR</name>
<dbReference type="STRING" id="57577.A0A2K3LIZ3"/>
<evidence type="ECO:0000313" key="1">
    <source>
        <dbReference type="EMBL" id="PNX78497.1"/>
    </source>
</evidence>
<dbReference type="Proteomes" id="UP000236291">
    <property type="component" value="Unassembled WGS sequence"/>
</dbReference>
<dbReference type="InterPro" id="IPR011692">
    <property type="entry name" value="Stress_up-reg_Nod19"/>
</dbReference>
<dbReference type="EMBL" id="ASHM01034212">
    <property type="protein sequence ID" value="PNX78497.1"/>
    <property type="molecule type" value="Genomic_DNA"/>
</dbReference>
<protein>
    <submittedName>
        <fullName evidence="1">Stress up-regulated Nod 19 protein</fullName>
    </submittedName>
</protein>
<accession>A0A2K3LIZ3</accession>
<dbReference type="Pfam" id="PF07712">
    <property type="entry name" value="SURNod19"/>
    <property type="match status" value="1"/>
</dbReference>